<evidence type="ECO:0000256" key="5">
    <source>
        <dbReference type="ARBA" id="ARBA00022989"/>
    </source>
</evidence>
<evidence type="ECO:0000259" key="8">
    <source>
        <dbReference type="PROSITE" id="PS50928"/>
    </source>
</evidence>
<feature type="transmembrane region" description="Helical" evidence="7">
    <location>
        <begin position="196"/>
        <end position="220"/>
    </location>
</feature>
<keyword evidence="10" id="KW-1185">Reference proteome</keyword>
<feature type="domain" description="ABC transmembrane type-1" evidence="8">
    <location>
        <begin position="95"/>
        <end position="492"/>
    </location>
</feature>
<dbReference type="EMBL" id="BDCX01000009">
    <property type="protein sequence ID" value="GAT68363.1"/>
    <property type="molecule type" value="Genomic_DNA"/>
</dbReference>
<sequence>MIVFIARRLVISFFVLLAATVIMFVLTALSGDPLEDLRQDASPNKAAKIADRTERMQLDEPIPVRYLSWLGNIVRGDLGVNRDGHDVAIMLGEALSATLQLVIAATVMAIIIGVIIGIISALRQYSGFDYTVTFAAFVCFSLPIFWIAVMLKQYMAIEFNNWLKDPAIPPTVIGALALLSGLVFGALTVGDLRRRLISFAVGLAVGGALFAFLSVTRWFADPGFGLPLTLAIALAGAVGLTVLSAGLRQRGPLYAALAAAVIGAASSEVLGPLLADPSWLEIAGLALLTVAVCAGLGYGIGGLQRRQAITAAVLTGLFTGGVVFVDRMLQAFNGYSAAVRGRPISTIGARTPNFEGDFWQMNLDTAGHLLLPTMALILISLATYTRYSRASMLEVMNQDYVRTARAKGLPERTVVVKHAFRNGLIPITTLMAVDFAGVIGGAVVTENVFGWQGMGNLFIDGLREVDPAPVMAFFIVTGTAIVVFNMIADILYAYLDPRIRLS</sequence>
<dbReference type="CDD" id="cd06261">
    <property type="entry name" value="TM_PBP2"/>
    <property type="match status" value="1"/>
</dbReference>
<dbReference type="RefSeq" id="WP_068898810.1">
    <property type="nucleotide sequence ID" value="NZ_BDCX01000009.1"/>
</dbReference>
<feature type="transmembrane region" description="Helical" evidence="7">
    <location>
        <begin position="308"/>
        <end position="325"/>
    </location>
</feature>
<evidence type="ECO:0000313" key="9">
    <source>
        <dbReference type="EMBL" id="GAT68363.1"/>
    </source>
</evidence>
<evidence type="ECO:0000313" key="10">
    <source>
        <dbReference type="Proteomes" id="UP000077701"/>
    </source>
</evidence>
<protein>
    <submittedName>
        <fullName evidence="9">ABC transporter permease</fullName>
    </submittedName>
</protein>
<evidence type="ECO:0000256" key="7">
    <source>
        <dbReference type="RuleBase" id="RU363032"/>
    </source>
</evidence>
<feature type="transmembrane region" description="Helical" evidence="7">
    <location>
        <begin position="134"/>
        <end position="155"/>
    </location>
</feature>
<comment type="subcellular location">
    <subcellularLocation>
        <location evidence="1 7">Cell membrane</location>
        <topology evidence="1 7">Multi-pass membrane protein</topology>
    </subcellularLocation>
</comment>
<proteinExistence type="inferred from homology"/>
<feature type="transmembrane region" description="Helical" evidence="7">
    <location>
        <begin position="279"/>
        <end position="301"/>
    </location>
</feature>
<dbReference type="Proteomes" id="UP000077701">
    <property type="component" value="Unassembled WGS sequence"/>
</dbReference>
<dbReference type="OrthoDB" id="9778910at2"/>
<feature type="transmembrane region" description="Helical" evidence="7">
    <location>
        <begin position="9"/>
        <end position="29"/>
    </location>
</feature>
<feature type="transmembrane region" description="Helical" evidence="7">
    <location>
        <begin position="226"/>
        <end position="246"/>
    </location>
</feature>
<evidence type="ECO:0000256" key="1">
    <source>
        <dbReference type="ARBA" id="ARBA00004651"/>
    </source>
</evidence>
<evidence type="ECO:0000256" key="2">
    <source>
        <dbReference type="ARBA" id="ARBA00022448"/>
    </source>
</evidence>
<feature type="transmembrane region" description="Helical" evidence="7">
    <location>
        <begin position="369"/>
        <end position="387"/>
    </location>
</feature>
<organism evidence="9 10">
    <name type="scientific">Planomonospora sphaerica</name>
    <dbReference type="NCBI Taxonomy" id="161355"/>
    <lineage>
        <taxon>Bacteria</taxon>
        <taxon>Bacillati</taxon>
        <taxon>Actinomycetota</taxon>
        <taxon>Actinomycetes</taxon>
        <taxon>Streptosporangiales</taxon>
        <taxon>Streptosporangiaceae</taxon>
        <taxon>Planomonospora</taxon>
    </lineage>
</organism>
<comment type="caution">
    <text evidence="9">The sequence shown here is derived from an EMBL/GenBank/DDBJ whole genome shotgun (WGS) entry which is preliminary data.</text>
</comment>
<dbReference type="GO" id="GO:0005886">
    <property type="term" value="C:plasma membrane"/>
    <property type="evidence" value="ECO:0007669"/>
    <property type="project" value="UniProtKB-SubCell"/>
</dbReference>
<name>A0A171DGJ7_9ACTN</name>
<keyword evidence="3" id="KW-1003">Cell membrane</keyword>
<dbReference type="AlphaFoldDB" id="A0A171DGJ7"/>
<evidence type="ECO:0000256" key="3">
    <source>
        <dbReference type="ARBA" id="ARBA00022475"/>
    </source>
</evidence>
<feature type="transmembrane region" description="Helical" evidence="7">
    <location>
        <begin position="167"/>
        <end position="189"/>
    </location>
</feature>
<dbReference type="PANTHER" id="PTHR43163:SF9">
    <property type="entry name" value="ABC TRANSPORTER PERMEASE PROTEIN"/>
    <property type="match status" value="1"/>
</dbReference>
<gene>
    <name evidence="9" type="ORF">PS9374_04025</name>
</gene>
<keyword evidence="2 7" id="KW-0813">Transport</keyword>
<dbReference type="Pfam" id="PF00528">
    <property type="entry name" value="BPD_transp_1"/>
    <property type="match status" value="1"/>
</dbReference>
<dbReference type="GO" id="GO:0055085">
    <property type="term" value="P:transmembrane transport"/>
    <property type="evidence" value="ECO:0007669"/>
    <property type="project" value="InterPro"/>
</dbReference>
<dbReference type="InterPro" id="IPR000515">
    <property type="entry name" value="MetI-like"/>
</dbReference>
<accession>A0A171DGJ7</accession>
<evidence type="ECO:0000256" key="4">
    <source>
        <dbReference type="ARBA" id="ARBA00022692"/>
    </source>
</evidence>
<reference evidence="9 10" key="1">
    <citation type="journal article" date="2016" name="Genome Announc.">
        <title>Draft Genome Sequence of Planomonospora sphaerica JCM9374, a Rare Actinomycete.</title>
        <authorList>
            <person name="Dohra H."/>
            <person name="Suzuki T."/>
            <person name="Inoue Y."/>
            <person name="Kodani S."/>
        </authorList>
    </citation>
    <scope>NUCLEOTIDE SEQUENCE [LARGE SCALE GENOMIC DNA]</scope>
    <source>
        <strain evidence="9 10">JCM 9374</strain>
    </source>
</reference>
<keyword evidence="5 7" id="KW-1133">Transmembrane helix</keyword>
<feature type="transmembrane region" description="Helical" evidence="7">
    <location>
        <begin position="99"/>
        <end position="122"/>
    </location>
</feature>
<dbReference type="InterPro" id="IPR035906">
    <property type="entry name" value="MetI-like_sf"/>
</dbReference>
<dbReference type="PANTHER" id="PTHR43163">
    <property type="entry name" value="DIPEPTIDE TRANSPORT SYSTEM PERMEASE PROTEIN DPPB-RELATED"/>
    <property type="match status" value="1"/>
</dbReference>
<dbReference type="STRING" id="161355.PS9374_04025"/>
<dbReference type="Gene3D" id="1.10.3720.10">
    <property type="entry name" value="MetI-like"/>
    <property type="match status" value="1"/>
</dbReference>
<feature type="transmembrane region" description="Helical" evidence="7">
    <location>
        <begin position="470"/>
        <end position="495"/>
    </location>
</feature>
<feature type="transmembrane region" description="Helical" evidence="7">
    <location>
        <begin position="427"/>
        <end position="450"/>
    </location>
</feature>
<reference evidence="10" key="2">
    <citation type="submission" date="2016-04" db="EMBL/GenBank/DDBJ databases">
        <title>Planomonospora sphaerica JCM9374 whole genome shotgun sequence.</title>
        <authorList>
            <person name="Suzuki T."/>
            <person name="Dohra H."/>
            <person name="Kodani S."/>
        </authorList>
    </citation>
    <scope>NUCLEOTIDE SEQUENCE [LARGE SCALE GENOMIC DNA]</scope>
    <source>
        <strain evidence="10">JCM 9374</strain>
    </source>
</reference>
<evidence type="ECO:0000256" key="6">
    <source>
        <dbReference type="ARBA" id="ARBA00023136"/>
    </source>
</evidence>
<dbReference type="PROSITE" id="PS50928">
    <property type="entry name" value="ABC_TM1"/>
    <property type="match status" value="1"/>
</dbReference>
<keyword evidence="6 7" id="KW-0472">Membrane</keyword>
<comment type="similarity">
    <text evidence="7">Belongs to the binding-protein-dependent transport system permease family.</text>
</comment>
<feature type="transmembrane region" description="Helical" evidence="7">
    <location>
        <begin position="253"/>
        <end position="273"/>
    </location>
</feature>
<keyword evidence="4 7" id="KW-0812">Transmembrane</keyword>